<protein>
    <submittedName>
        <fullName evidence="1">Uncharacterized protein</fullName>
    </submittedName>
</protein>
<comment type="caution">
    <text evidence="1">The sequence shown here is derived from an EMBL/GenBank/DDBJ whole genome shotgun (WGS) entry which is preliminary data.</text>
</comment>
<proteinExistence type="predicted"/>
<accession>A0ACB9M1M3</accession>
<evidence type="ECO:0000313" key="2">
    <source>
        <dbReference type="Proteomes" id="UP000828941"/>
    </source>
</evidence>
<gene>
    <name evidence="1" type="ORF">L6164_025883</name>
</gene>
<organism evidence="1 2">
    <name type="scientific">Bauhinia variegata</name>
    <name type="common">Purple orchid tree</name>
    <name type="synonym">Phanera variegata</name>
    <dbReference type="NCBI Taxonomy" id="167791"/>
    <lineage>
        <taxon>Eukaryota</taxon>
        <taxon>Viridiplantae</taxon>
        <taxon>Streptophyta</taxon>
        <taxon>Embryophyta</taxon>
        <taxon>Tracheophyta</taxon>
        <taxon>Spermatophyta</taxon>
        <taxon>Magnoliopsida</taxon>
        <taxon>eudicotyledons</taxon>
        <taxon>Gunneridae</taxon>
        <taxon>Pentapetalae</taxon>
        <taxon>rosids</taxon>
        <taxon>fabids</taxon>
        <taxon>Fabales</taxon>
        <taxon>Fabaceae</taxon>
        <taxon>Cercidoideae</taxon>
        <taxon>Cercideae</taxon>
        <taxon>Bauhiniinae</taxon>
        <taxon>Bauhinia</taxon>
    </lineage>
</organism>
<keyword evidence="2" id="KW-1185">Reference proteome</keyword>
<name>A0ACB9M1M3_BAUVA</name>
<sequence length="181" mass="20203">MPNVEWHVRLPNPKSPITFFNITIGNILAGRIKMELFADIAPTIVENFQAVLHRRVQVGKQSLTFVIFVKAGLPVGYKGCQFHRVIKGFMIQASDFTKEGPNPLHLLREQIMDIIQMVVSSLSPAQNVTGLTRIALFLGFGGRKFEHALKHGARHSLFVVIWDGLWTASGKMEIENGGLEV</sequence>
<evidence type="ECO:0000313" key="1">
    <source>
        <dbReference type="EMBL" id="KAI4318074.1"/>
    </source>
</evidence>
<reference evidence="1 2" key="1">
    <citation type="journal article" date="2022" name="DNA Res.">
        <title>Chromosomal-level genome assembly of the orchid tree Bauhinia variegata (Leguminosae; Cercidoideae) supports the allotetraploid origin hypothesis of Bauhinia.</title>
        <authorList>
            <person name="Zhong Y."/>
            <person name="Chen Y."/>
            <person name="Zheng D."/>
            <person name="Pang J."/>
            <person name="Liu Y."/>
            <person name="Luo S."/>
            <person name="Meng S."/>
            <person name="Qian L."/>
            <person name="Wei D."/>
            <person name="Dai S."/>
            <person name="Zhou R."/>
        </authorList>
    </citation>
    <scope>NUCLEOTIDE SEQUENCE [LARGE SCALE GENOMIC DNA]</scope>
    <source>
        <strain evidence="1">BV-YZ2020</strain>
    </source>
</reference>
<dbReference type="EMBL" id="CM039435">
    <property type="protein sequence ID" value="KAI4318074.1"/>
    <property type="molecule type" value="Genomic_DNA"/>
</dbReference>
<dbReference type="Proteomes" id="UP000828941">
    <property type="component" value="Chromosome 10"/>
</dbReference>